<evidence type="ECO:0000313" key="2">
    <source>
        <dbReference type="EMBL" id="TGO30605.1"/>
    </source>
</evidence>
<feature type="region of interest" description="Disordered" evidence="1">
    <location>
        <begin position="44"/>
        <end position="87"/>
    </location>
</feature>
<accession>A0A4Z1G1B4</accession>
<dbReference type="EMBL" id="PQXI01000004">
    <property type="protein sequence ID" value="TGO30605.1"/>
    <property type="molecule type" value="Genomic_DNA"/>
</dbReference>
<feature type="compositionally biased region" description="Low complexity" evidence="1">
    <location>
        <begin position="68"/>
        <end position="79"/>
    </location>
</feature>
<comment type="caution">
    <text evidence="2">The sequence shown here is derived from an EMBL/GenBank/DDBJ whole genome shotgun (WGS) entry which is preliminary data.</text>
</comment>
<feature type="compositionally biased region" description="Basic residues" evidence="1">
    <location>
        <begin position="372"/>
        <end position="386"/>
    </location>
</feature>
<protein>
    <submittedName>
        <fullName evidence="2">Uncharacterized protein</fullName>
    </submittedName>
</protein>
<evidence type="ECO:0000313" key="3">
    <source>
        <dbReference type="Proteomes" id="UP000297910"/>
    </source>
</evidence>
<reference evidence="2 3" key="1">
    <citation type="submission" date="2017-12" db="EMBL/GenBank/DDBJ databases">
        <title>Comparative genomics of Botrytis spp.</title>
        <authorList>
            <person name="Valero-Jimenez C.A."/>
            <person name="Tapia P."/>
            <person name="Veloso J."/>
            <person name="Silva-Moreno E."/>
            <person name="Staats M."/>
            <person name="Valdes J.H."/>
            <person name="Van Kan J.A.L."/>
        </authorList>
    </citation>
    <scope>NUCLEOTIDE SEQUENCE [LARGE SCALE GENOMIC DNA]</scope>
    <source>
        <strain evidence="2 3">Bp0003</strain>
    </source>
</reference>
<sequence>MSSISIPDAGGIGDLVPMTSISNTTGIGKPVPITSIPDVACTGDPVPMTSIPDVTWTGDPAPIENNDDNNNNNTSNETSQTERETNQLEGLCLAQRLRLIEQEYVQFETPHDSNVSVASCSLPPLPPGNFTFTFPTTVPPTVPHPANTTISTEVLTTVPTTVPTTVDTTVDESNLPPTDDEQPSFPYTIHDFTKSGLVVSEISGIDVEEQYHNIMEIVGEACGKCPKCTSDNCVQDLIDTIIDIRFPDLDSALFRDGILSEFGFDDYWNELIVAKPEVRKGYVKYEKWYAKVWENIETNNDLPSISKVIEKEFGQSRDFRRILAGKQHPECKWRKMELLLFVIRMRRIRGKLEERPQAQDKQETQTIETSAKKNRKTRDKEKRRKLRDREDKVAAKLLHETFEEIKRLAVEADIRNIIMARRESTEYFAKVCTFEGVYSGWDKTSAFLPFINIQEFVPLMKG</sequence>
<dbReference type="AlphaFoldDB" id="A0A4Z1G1B4"/>
<organism evidence="2 3">
    <name type="scientific">Botrytis paeoniae</name>
    <dbReference type="NCBI Taxonomy" id="278948"/>
    <lineage>
        <taxon>Eukaryota</taxon>
        <taxon>Fungi</taxon>
        <taxon>Dikarya</taxon>
        <taxon>Ascomycota</taxon>
        <taxon>Pezizomycotina</taxon>
        <taxon>Leotiomycetes</taxon>
        <taxon>Helotiales</taxon>
        <taxon>Sclerotiniaceae</taxon>
        <taxon>Botrytis</taxon>
    </lineage>
</organism>
<gene>
    <name evidence="2" type="ORF">BPAE_0004g00620</name>
</gene>
<feature type="compositionally biased region" description="Basic and acidic residues" evidence="1">
    <location>
        <begin position="353"/>
        <end position="363"/>
    </location>
</feature>
<dbReference type="Proteomes" id="UP000297910">
    <property type="component" value="Unassembled WGS sequence"/>
</dbReference>
<evidence type="ECO:0000256" key="1">
    <source>
        <dbReference type="SAM" id="MobiDB-lite"/>
    </source>
</evidence>
<name>A0A4Z1G1B4_9HELO</name>
<feature type="region of interest" description="Disordered" evidence="1">
    <location>
        <begin position="353"/>
        <end position="387"/>
    </location>
</feature>
<proteinExistence type="predicted"/>
<keyword evidence="3" id="KW-1185">Reference proteome</keyword>